<keyword evidence="12" id="KW-0368">Histidine biosynthesis</keyword>
<dbReference type="Gene3D" id="3.10.20.810">
    <property type="entry name" value="Phosphoribosyl-AMP cyclohydrolase"/>
    <property type="match status" value="1"/>
</dbReference>
<dbReference type="PANTHER" id="PTHR42945">
    <property type="entry name" value="HISTIDINE BIOSYNTHESIS BIFUNCTIONAL PROTEIN"/>
    <property type="match status" value="1"/>
</dbReference>
<reference evidence="14" key="1">
    <citation type="submission" date="2020-10" db="EMBL/GenBank/DDBJ databases">
        <authorList>
            <person name="Gilroy R."/>
        </authorList>
    </citation>
    <scope>NUCLEOTIDE SEQUENCE</scope>
    <source>
        <strain evidence="14">10669</strain>
    </source>
</reference>
<dbReference type="InterPro" id="IPR038019">
    <property type="entry name" value="PRib_AMP_CycHydrolase_sf"/>
</dbReference>
<comment type="caution">
    <text evidence="14">The sequence shown here is derived from an EMBL/GenBank/DDBJ whole genome shotgun (WGS) entry which is preliminary data.</text>
</comment>
<evidence type="ECO:0000256" key="11">
    <source>
        <dbReference type="ARBA" id="ARBA00022801"/>
    </source>
</evidence>
<dbReference type="EC" id="3.6.1.31" evidence="7"/>
<reference evidence="14" key="2">
    <citation type="journal article" date="2021" name="PeerJ">
        <title>Extensive microbial diversity within the chicken gut microbiome revealed by metagenomics and culture.</title>
        <authorList>
            <person name="Gilroy R."/>
            <person name="Ravi A."/>
            <person name="Getino M."/>
            <person name="Pursley I."/>
            <person name="Horton D.L."/>
            <person name="Alikhan N.F."/>
            <person name="Baker D."/>
            <person name="Gharbi K."/>
            <person name="Hall N."/>
            <person name="Watson M."/>
            <person name="Adriaenssens E.M."/>
            <person name="Foster-Nyarko E."/>
            <person name="Jarju S."/>
            <person name="Secka A."/>
            <person name="Antonio M."/>
            <person name="Oren A."/>
            <person name="Chaudhuri R.R."/>
            <person name="La Ragione R."/>
            <person name="Hildebrand F."/>
            <person name="Pallen M.J."/>
        </authorList>
    </citation>
    <scope>NUCLEOTIDE SEQUENCE</scope>
    <source>
        <strain evidence="14">10669</strain>
    </source>
</reference>
<dbReference type="Proteomes" id="UP000886812">
    <property type="component" value="Unassembled WGS sequence"/>
</dbReference>
<evidence type="ECO:0000256" key="2">
    <source>
        <dbReference type="ARBA" id="ARBA00001460"/>
    </source>
</evidence>
<evidence type="ECO:0000256" key="10">
    <source>
        <dbReference type="ARBA" id="ARBA00022605"/>
    </source>
</evidence>
<comment type="catalytic activity">
    <reaction evidence="2">
        <text>1-(5-phospho-beta-D-ribosyl)-ATP + H2O = 1-(5-phospho-beta-D-ribosyl)-5'-AMP + diphosphate + H(+)</text>
        <dbReference type="Rhea" id="RHEA:22828"/>
        <dbReference type="ChEBI" id="CHEBI:15377"/>
        <dbReference type="ChEBI" id="CHEBI:15378"/>
        <dbReference type="ChEBI" id="CHEBI:33019"/>
        <dbReference type="ChEBI" id="CHEBI:59457"/>
        <dbReference type="ChEBI" id="CHEBI:73183"/>
        <dbReference type="EC" id="3.6.1.31"/>
    </reaction>
</comment>
<dbReference type="EMBL" id="DVOG01000079">
    <property type="protein sequence ID" value="HIV04128.1"/>
    <property type="molecule type" value="Genomic_DNA"/>
</dbReference>
<dbReference type="GO" id="GO:0004636">
    <property type="term" value="F:phosphoribosyl-ATP diphosphatase activity"/>
    <property type="evidence" value="ECO:0007669"/>
    <property type="project" value="UniProtKB-EC"/>
</dbReference>
<comment type="similarity">
    <text evidence="6">In the N-terminal section; belongs to the PRA-CH family.</text>
</comment>
<comment type="pathway">
    <text evidence="4">Amino-acid biosynthesis; L-histidine biosynthesis; L-histidine from 5-phospho-alpha-D-ribose 1-diphosphate: step 2/9.</text>
</comment>
<dbReference type="SUPFAM" id="SSF141734">
    <property type="entry name" value="HisI-like"/>
    <property type="match status" value="1"/>
</dbReference>
<dbReference type="AlphaFoldDB" id="A0A9D1NKI7"/>
<comment type="similarity">
    <text evidence="5">In the C-terminal section; belongs to the PRA-PH family.</text>
</comment>
<keyword evidence="10" id="KW-0028">Amino-acid biosynthesis</keyword>
<evidence type="ECO:0000256" key="5">
    <source>
        <dbReference type="ARBA" id="ARBA00007731"/>
    </source>
</evidence>
<evidence type="ECO:0000256" key="8">
    <source>
        <dbReference type="ARBA" id="ARBA00012721"/>
    </source>
</evidence>
<keyword evidence="11" id="KW-0378">Hydrolase</keyword>
<name>A0A9D1NKI7_9BACT</name>
<proteinExistence type="inferred from homology"/>
<evidence type="ECO:0000256" key="12">
    <source>
        <dbReference type="ARBA" id="ARBA00023102"/>
    </source>
</evidence>
<evidence type="ECO:0000256" key="1">
    <source>
        <dbReference type="ARBA" id="ARBA00000024"/>
    </source>
</evidence>
<dbReference type="FunFam" id="3.10.20.810:FF:000001">
    <property type="entry name" value="Histidine biosynthesis bifunctional protein HisIE"/>
    <property type="match status" value="1"/>
</dbReference>
<evidence type="ECO:0000259" key="13">
    <source>
        <dbReference type="Pfam" id="PF01502"/>
    </source>
</evidence>
<evidence type="ECO:0000256" key="4">
    <source>
        <dbReference type="ARBA" id="ARBA00005204"/>
    </source>
</evidence>
<dbReference type="InterPro" id="IPR002496">
    <property type="entry name" value="PRib_AMP_CycHydrolase_dom"/>
</dbReference>
<evidence type="ECO:0000256" key="9">
    <source>
        <dbReference type="ARBA" id="ARBA00017720"/>
    </source>
</evidence>
<evidence type="ECO:0000256" key="7">
    <source>
        <dbReference type="ARBA" id="ARBA00012414"/>
    </source>
</evidence>
<comment type="catalytic activity">
    <reaction evidence="1">
        <text>1-(5-phospho-beta-D-ribosyl)-5'-AMP + H2O = 1-(5-phospho-beta-D-ribosyl)-5-[(5-phospho-beta-D-ribosylamino)methylideneamino]imidazole-4-carboxamide</text>
        <dbReference type="Rhea" id="RHEA:20049"/>
        <dbReference type="ChEBI" id="CHEBI:15377"/>
        <dbReference type="ChEBI" id="CHEBI:58435"/>
        <dbReference type="ChEBI" id="CHEBI:59457"/>
        <dbReference type="EC" id="3.5.4.19"/>
    </reaction>
</comment>
<evidence type="ECO:0000313" key="14">
    <source>
        <dbReference type="EMBL" id="HIV04128.1"/>
    </source>
</evidence>
<evidence type="ECO:0000256" key="6">
    <source>
        <dbReference type="ARBA" id="ARBA00008299"/>
    </source>
</evidence>
<dbReference type="GO" id="GO:0004635">
    <property type="term" value="F:phosphoribosyl-AMP cyclohydrolase activity"/>
    <property type="evidence" value="ECO:0007669"/>
    <property type="project" value="UniProtKB-EC"/>
</dbReference>
<evidence type="ECO:0000313" key="15">
    <source>
        <dbReference type="Proteomes" id="UP000886812"/>
    </source>
</evidence>
<dbReference type="Pfam" id="PF01502">
    <property type="entry name" value="PRA-CH"/>
    <property type="match status" value="1"/>
</dbReference>
<dbReference type="GO" id="GO:0000105">
    <property type="term" value="P:L-histidine biosynthetic process"/>
    <property type="evidence" value="ECO:0007669"/>
    <property type="project" value="UniProtKB-KW"/>
</dbReference>
<gene>
    <name evidence="14" type="ORF">IAC75_03125</name>
</gene>
<sequence length="142" mass="15876">MSKEIEEGLVLEFDFTKLRKAVAQCNSDVVPVVAQDADTKEVLIVAYANELALKTALQEGMATFWSTSRNELWVKGKTSGDFLKLVEVRVNCEQNSLLYLVRPAGKGACHTKDKNGLPRRSCYYRSLDLTDGKTLRFVPGME</sequence>
<feature type="domain" description="Phosphoribosyl-AMP cyclohydrolase" evidence="13">
    <location>
        <begin position="45"/>
        <end position="114"/>
    </location>
</feature>
<dbReference type="PANTHER" id="PTHR42945:SF1">
    <property type="entry name" value="HISTIDINE BIOSYNTHESIS BIFUNCTIONAL PROTEIN HIS7"/>
    <property type="match status" value="1"/>
</dbReference>
<comment type="pathway">
    <text evidence="3">Amino-acid biosynthesis; L-histidine biosynthesis; L-histidine from 5-phospho-alpha-D-ribose 1-diphosphate: step 3/9.</text>
</comment>
<accession>A0A9D1NKI7</accession>
<dbReference type="EC" id="3.5.4.19" evidence="8"/>
<evidence type="ECO:0000256" key="3">
    <source>
        <dbReference type="ARBA" id="ARBA00005169"/>
    </source>
</evidence>
<protein>
    <recommendedName>
        <fullName evidence="9">Histidine biosynthesis bifunctional protein HisIE</fullName>
        <ecNumber evidence="8">3.5.4.19</ecNumber>
        <ecNumber evidence="7">3.6.1.31</ecNumber>
    </recommendedName>
</protein>
<organism evidence="14 15">
    <name type="scientific">Candidatus Spyradosoma merdigallinarum</name>
    <dbReference type="NCBI Taxonomy" id="2840950"/>
    <lineage>
        <taxon>Bacteria</taxon>
        <taxon>Pseudomonadati</taxon>
        <taxon>Verrucomicrobiota</taxon>
        <taxon>Opitutia</taxon>
        <taxon>Opitutia incertae sedis</taxon>
        <taxon>Candidatus Spyradosoma</taxon>
    </lineage>
</organism>